<feature type="transmembrane region" description="Helical" evidence="6">
    <location>
        <begin position="416"/>
        <end position="435"/>
    </location>
</feature>
<comment type="similarity">
    <text evidence="2">Belongs to the purine-cytosine permease (2.A.39) family.</text>
</comment>
<dbReference type="AlphaFoldDB" id="A0A4Y8LFC3"/>
<dbReference type="Pfam" id="PF02133">
    <property type="entry name" value="Transp_cyt_pur"/>
    <property type="match status" value="1"/>
</dbReference>
<dbReference type="PANTHER" id="PTHR30569">
    <property type="entry name" value="CYTOSINE TRANSPORTER CODB"/>
    <property type="match status" value="1"/>
</dbReference>
<evidence type="ECO:0000256" key="6">
    <source>
        <dbReference type="SAM" id="Phobius"/>
    </source>
</evidence>
<feature type="transmembrane region" description="Helical" evidence="6">
    <location>
        <begin position="175"/>
        <end position="195"/>
    </location>
</feature>
<evidence type="ECO:0000256" key="3">
    <source>
        <dbReference type="ARBA" id="ARBA00022692"/>
    </source>
</evidence>
<evidence type="ECO:0000256" key="2">
    <source>
        <dbReference type="ARBA" id="ARBA00008974"/>
    </source>
</evidence>
<feature type="transmembrane region" description="Helical" evidence="6">
    <location>
        <begin position="143"/>
        <end position="163"/>
    </location>
</feature>
<feature type="transmembrane region" description="Helical" evidence="6">
    <location>
        <begin position="72"/>
        <end position="97"/>
    </location>
</feature>
<evidence type="ECO:0000313" key="8">
    <source>
        <dbReference type="Proteomes" id="UP000297776"/>
    </source>
</evidence>
<protein>
    <submittedName>
        <fullName evidence="7">Cytosine permease</fullName>
    </submittedName>
</protein>
<proteinExistence type="inferred from homology"/>
<evidence type="ECO:0000256" key="4">
    <source>
        <dbReference type="ARBA" id="ARBA00022989"/>
    </source>
</evidence>
<dbReference type="PANTHER" id="PTHR30569:SF0">
    <property type="entry name" value="CYTOSINE PERMEASE"/>
    <property type="match status" value="1"/>
</dbReference>
<dbReference type="InterPro" id="IPR030191">
    <property type="entry name" value="CodB"/>
</dbReference>
<keyword evidence="3 6" id="KW-0812">Transmembrane</keyword>
<feature type="transmembrane region" description="Helical" evidence="6">
    <location>
        <begin position="118"/>
        <end position="137"/>
    </location>
</feature>
<feature type="transmembrane region" description="Helical" evidence="6">
    <location>
        <begin position="286"/>
        <end position="305"/>
    </location>
</feature>
<keyword evidence="8" id="KW-1185">Reference proteome</keyword>
<dbReference type="EMBL" id="SORX01000005">
    <property type="protein sequence ID" value="TFE00926.1"/>
    <property type="molecule type" value="Genomic_DNA"/>
</dbReference>
<accession>A0A4Y8LFC3</accession>
<comment type="caution">
    <text evidence="7">The sequence shown here is derived from an EMBL/GenBank/DDBJ whole genome shotgun (WGS) entry which is preliminary data.</text>
</comment>
<organism evidence="7 8">
    <name type="scientific">Jeotgalibacillus salarius</name>
    <dbReference type="NCBI Taxonomy" id="546023"/>
    <lineage>
        <taxon>Bacteria</taxon>
        <taxon>Bacillati</taxon>
        <taxon>Bacillota</taxon>
        <taxon>Bacilli</taxon>
        <taxon>Bacillales</taxon>
        <taxon>Caryophanaceae</taxon>
        <taxon>Jeotgalibacillus</taxon>
    </lineage>
</organism>
<feature type="transmembrane region" description="Helical" evidence="6">
    <location>
        <begin position="391"/>
        <end position="410"/>
    </location>
</feature>
<sequence length="444" mass="47650">MMTSVTSKRKIQIETIGLSEVPESEKKTRWYDYAFIQMAFSVNTGNVLVPALAVTAGGLSAGWAIASTLTGAIMAFILVSLLSLPGARYGLPAQYVIRTMIGSRLSMHFASPVRSLTSLYWFAVQTIGGSIVVQFLLLEFAGVYLSLYLLAPLFSIIMGVLALIGFEAVKKTIKWFIPILFISQLLMLYLIIELISQDTSLIAKGEFSLGTCFFYGSLAFMQYVSGVSASSDITRYAKSPREGFLGVLAGNVAGFTVVALLGALFASALQSVNPFVSASQLTDSSPAILLIAAGAIISMISINLSNAYTGGYSLLNAVPRLGRVKSALIFGVAATALSLFPSIVDEAEKYISLLGAAVIPLSAVIIADYLFIKKLSIKKEHLTRLGMGGHYTNFSALLTVTLFVPIYLLIPDNLSPGLIVFTSACIFYTLLQNLVTNQSEISHN</sequence>
<comment type="subcellular location">
    <subcellularLocation>
        <location evidence="1">Membrane</location>
        <topology evidence="1">Multi-pass membrane protein</topology>
    </subcellularLocation>
</comment>
<reference evidence="7 8" key="1">
    <citation type="submission" date="2019-03" db="EMBL/GenBank/DDBJ databases">
        <authorList>
            <person name="Yang Y."/>
        </authorList>
    </citation>
    <scope>NUCLEOTIDE SEQUENCE [LARGE SCALE GENOMIC DNA]</scope>
    <source>
        <strain evidence="7 8">ASL-1</strain>
    </source>
</reference>
<evidence type="ECO:0000313" key="7">
    <source>
        <dbReference type="EMBL" id="TFE00926.1"/>
    </source>
</evidence>
<dbReference type="Gene3D" id="1.10.4160.10">
    <property type="entry name" value="Hydantoin permease"/>
    <property type="match status" value="1"/>
</dbReference>
<feature type="transmembrane region" description="Helical" evidence="6">
    <location>
        <begin position="350"/>
        <end position="371"/>
    </location>
</feature>
<keyword evidence="4 6" id="KW-1133">Transmembrane helix</keyword>
<feature type="transmembrane region" description="Helical" evidence="6">
    <location>
        <begin position="244"/>
        <end position="266"/>
    </location>
</feature>
<dbReference type="GO" id="GO:0015209">
    <property type="term" value="F:cytosine transmembrane transporter activity"/>
    <property type="evidence" value="ECO:0007669"/>
    <property type="project" value="InterPro"/>
</dbReference>
<feature type="transmembrane region" description="Helical" evidence="6">
    <location>
        <begin position="326"/>
        <end position="344"/>
    </location>
</feature>
<gene>
    <name evidence="7" type="ORF">E2626_09645</name>
</gene>
<dbReference type="Proteomes" id="UP000297776">
    <property type="component" value="Unassembled WGS sequence"/>
</dbReference>
<evidence type="ECO:0000256" key="5">
    <source>
        <dbReference type="ARBA" id="ARBA00023136"/>
    </source>
</evidence>
<dbReference type="GO" id="GO:0005886">
    <property type="term" value="C:plasma membrane"/>
    <property type="evidence" value="ECO:0007669"/>
    <property type="project" value="TreeGrafter"/>
</dbReference>
<name>A0A4Y8LFC3_9BACL</name>
<keyword evidence="5 6" id="KW-0472">Membrane</keyword>
<dbReference type="InterPro" id="IPR001248">
    <property type="entry name" value="Pur-cyt_permease"/>
</dbReference>
<evidence type="ECO:0000256" key="1">
    <source>
        <dbReference type="ARBA" id="ARBA00004141"/>
    </source>
</evidence>
<dbReference type="OrthoDB" id="2446947at2"/>
<feature type="transmembrane region" description="Helical" evidence="6">
    <location>
        <begin position="207"/>
        <end position="224"/>
    </location>
</feature>